<sequence length="131" mass="14165">MCGGVTAQYAECMKVTTRKDGGTNFTQTSYTSRDSTIKCTPNTRHSVCGTCRCHGRLWMRRGDLQRFPLPVSDQPAGTHPPAPPSQHCRRYQVVCCQLPSSDGRACRSTSAVAAAAAPPGMCVVELGRVVY</sequence>
<dbReference type="EMBL" id="GBHO01011008">
    <property type="protein sequence ID" value="JAG32596.1"/>
    <property type="molecule type" value="Transcribed_RNA"/>
</dbReference>
<dbReference type="GO" id="GO:0016874">
    <property type="term" value="F:ligase activity"/>
    <property type="evidence" value="ECO:0007669"/>
    <property type="project" value="UniProtKB-KW"/>
</dbReference>
<keyword evidence="1" id="KW-0436">Ligase</keyword>
<dbReference type="EMBL" id="GDHC01017087">
    <property type="protein sequence ID" value="JAQ01542.1"/>
    <property type="molecule type" value="Transcribed_RNA"/>
</dbReference>
<gene>
    <name evidence="1" type="primary">ligA_38</name>
    <name evidence="1" type="ORF">CM83_2314</name>
    <name evidence="2" type="ORF">g.23874</name>
</gene>
<dbReference type="AlphaFoldDB" id="A0A0A9YLX7"/>
<reference evidence="1" key="1">
    <citation type="journal article" date="2014" name="PLoS ONE">
        <title>Transcriptome-Based Identification of ABC Transporters in the Western Tarnished Plant Bug Lygus hesperus.</title>
        <authorList>
            <person name="Hull J.J."/>
            <person name="Chaney K."/>
            <person name="Geib S.M."/>
            <person name="Fabrick J.A."/>
            <person name="Brent C.S."/>
            <person name="Walsh D."/>
            <person name="Lavine L.C."/>
        </authorList>
    </citation>
    <scope>NUCLEOTIDE SEQUENCE</scope>
</reference>
<accession>A0A0A9YLX7</accession>
<name>A0A0A9YLX7_LYGHE</name>
<evidence type="ECO:0000313" key="1">
    <source>
        <dbReference type="EMBL" id="JAG32596.1"/>
    </source>
</evidence>
<protein>
    <submittedName>
        <fullName evidence="1">DNA ligase</fullName>
    </submittedName>
</protein>
<proteinExistence type="predicted"/>
<reference evidence="1" key="2">
    <citation type="submission" date="2014-07" db="EMBL/GenBank/DDBJ databases">
        <authorList>
            <person name="Hull J."/>
        </authorList>
    </citation>
    <scope>NUCLEOTIDE SEQUENCE</scope>
</reference>
<organism evidence="1">
    <name type="scientific">Lygus hesperus</name>
    <name type="common">Western plant bug</name>
    <dbReference type="NCBI Taxonomy" id="30085"/>
    <lineage>
        <taxon>Eukaryota</taxon>
        <taxon>Metazoa</taxon>
        <taxon>Ecdysozoa</taxon>
        <taxon>Arthropoda</taxon>
        <taxon>Hexapoda</taxon>
        <taxon>Insecta</taxon>
        <taxon>Pterygota</taxon>
        <taxon>Neoptera</taxon>
        <taxon>Paraneoptera</taxon>
        <taxon>Hemiptera</taxon>
        <taxon>Heteroptera</taxon>
        <taxon>Panheteroptera</taxon>
        <taxon>Cimicomorpha</taxon>
        <taxon>Miridae</taxon>
        <taxon>Mirini</taxon>
        <taxon>Lygus</taxon>
    </lineage>
</organism>
<reference evidence="2" key="3">
    <citation type="journal article" date="2016" name="Gigascience">
        <title>De novo construction of an expanded transcriptome assembly for the western tarnished plant bug, Lygus hesperus.</title>
        <authorList>
            <person name="Tassone E.E."/>
            <person name="Geib S.M."/>
            <person name="Hall B."/>
            <person name="Fabrick J.A."/>
            <person name="Brent C.S."/>
            <person name="Hull J.J."/>
        </authorList>
    </citation>
    <scope>NUCLEOTIDE SEQUENCE</scope>
</reference>
<evidence type="ECO:0000313" key="2">
    <source>
        <dbReference type="EMBL" id="JAQ01542.1"/>
    </source>
</evidence>